<dbReference type="Proteomes" id="UP001152797">
    <property type="component" value="Unassembled WGS sequence"/>
</dbReference>
<proteinExistence type="predicted"/>
<evidence type="ECO:0000256" key="1">
    <source>
        <dbReference type="SAM" id="Coils"/>
    </source>
</evidence>
<dbReference type="EMBL" id="CAMXCT020002134">
    <property type="protein sequence ID" value="CAL1149289.1"/>
    <property type="molecule type" value="Genomic_DNA"/>
</dbReference>
<reference evidence="3" key="1">
    <citation type="submission" date="2022-10" db="EMBL/GenBank/DDBJ databases">
        <authorList>
            <person name="Chen Y."/>
            <person name="Dougan E. K."/>
            <person name="Chan C."/>
            <person name="Rhodes N."/>
            <person name="Thang M."/>
        </authorList>
    </citation>
    <scope>NUCLEOTIDE SEQUENCE</scope>
</reference>
<dbReference type="EMBL" id="CAMXCT010002134">
    <property type="protein sequence ID" value="CAI3995914.1"/>
    <property type="molecule type" value="Genomic_DNA"/>
</dbReference>
<feature type="region of interest" description="Disordered" evidence="2">
    <location>
        <begin position="140"/>
        <end position="179"/>
    </location>
</feature>
<organism evidence="3">
    <name type="scientific">Cladocopium goreaui</name>
    <dbReference type="NCBI Taxonomy" id="2562237"/>
    <lineage>
        <taxon>Eukaryota</taxon>
        <taxon>Sar</taxon>
        <taxon>Alveolata</taxon>
        <taxon>Dinophyceae</taxon>
        <taxon>Suessiales</taxon>
        <taxon>Symbiodiniaceae</taxon>
        <taxon>Cladocopium</taxon>
    </lineage>
</organism>
<dbReference type="AlphaFoldDB" id="A0A9P1FZZ5"/>
<feature type="coiled-coil region" evidence="1">
    <location>
        <begin position="20"/>
        <end position="47"/>
    </location>
</feature>
<reference evidence="4 5" key="2">
    <citation type="submission" date="2024-05" db="EMBL/GenBank/DDBJ databases">
        <authorList>
            <person name="Chen Y."/>
            <person name="Shah S."/>
            <person name="Dougan E. K."/>
            <person name="Thang M."/>
            <person name="Chan C."/>
        </authorList>
    </citation>
    <scope>NUCLEOTIDE SEQUENCE [LARGE SCALE GENOMIC DNA]</scope>
</reference>
<protein>
    <submittedName>
        <fullName evidence="3">Uncharacterized protein</fullName>
    </submittedName>
</protein>
<dbReference type="EMBL" id="CAMXCT030002134">
    <property type="protein sequence ID" value="CAL4783226.1"/>
    <property type="molecule type" value="Genomic_DNA"/>
</dbReference>
<evidence type="ECO:0000256" key="2">
    <source>
        <dbReference type="SAM" id="MobiDB-lite"/>
    </source>
</evidence>
<keyword evidence="1" id="KW-0175">Coiled coil</keyword>
<accession>A0A9P1FZZ5</accession>
<comment type="caution">
    <text evidence="3">The sequence shown here is derived from an EMBL/GenBank/DDBJ whole genome shotgun (WGS) entry which is preliminary data.</text>
</comment>
<evidence type="ECO:0000313" key="3">
    <source>
        <dbReference type="EMBL" id="CAI3995914.1"/>
    </source>
</evidence>
<sequence length="179" mass="19852">MAMGPYQAWTPNLQMSSMSAMEAEAEVRRRAMEIMKLQRQVELLQAELATPTSSLAQAQILLGAFPPEIRFMQDGMQHAMYVGRTLDDWFTEHVEKLLIDPTGFNPSRRMRISLESAHEMLIGFTNSLSRVEGLLQEASKVSQMPKVPGQQPGPTPEGARPGGAGVPGLWVRDPDVFSQ</sequence>
<dbReference type="OrthoDB" id="434997at2759"/>
<keyword evidence="5" id="KW-1185">Reference proteome</keyword>
<gene>
    <name evidence="3" type="ORF">C1SCF055_LOCUS22437</name>
</gene>
<name>A0A9P1FZZ5_9DINO</name>
<evidence type="ECO:0000313" key="4">
    <source>
        <dbReference type="EMBL" id="CAL4783226.1"/>
    </source>
</evidence>
<evidence type="ECO:0000313" key="5">
    <source>
        <dbReference type="Proteomes" id="UP001152797"/>
    </source>
</evidence>